<reference evidence="2 3" key="1">
    <citation type="submission" date="2019-02" db="EMBL/GenBank/DDBJ databases">
        <title>Dyella amyloliquefaciens sp. nov., isolated from forest soil.</title>
        <authorList>
            <person name="Gao Z.-H."/>
            <person name="Qiu L.-H."/>
        </authorList>
    </citation>
    <scope>NUCLEOTIDE SEQUENCE [LARGE SCALE GENOMIC DNA]</scope>
    <source>
        <strain evidence="2 3">KACC 12747</strain>
    </source>
</reference>
<comment type="caution">
    <text evidence="2">The sequence shown here is derived from an EMBL/GenBank/DDBJ whole genome shotgun (WGS) entry which is preliminary data.</text>
</comment>
<dbReference type="Proteomes" id="UP000291822">
    <property type="component" value="Unassembled WGS sequence"/>
</dbReference>
<evidence type="ECO:0000256" key="1">
    <source>
        <dbReference type="SAM" id="Phobius"/>
    </source>
</evidence>
<gene>
    <name evidence="2" type="ORF">EZM97_08540</name>
</gene>
<protein>
    <submittedName>
        <fullName evidence="2">DUF998 domain-containing protein</fullName>
    </submittedName>
</protein>
<keyword evidence="3" id="KW-1185">Reference proteome</keyword>
<feature type="transmembrane region" description="Helical" evidence="1">
    <location>
        <begin position="182"/>
        <end position="203"/>
    </location>
</feature>
<dbReference type="Pfam" id="PF06197">
    <property type="entry name" value="DUF998"/>
    <property type="match status" value="1"/>
</dbReference>
<name>A0A4R0YV48_9GAMM</name>
<keyword evidence="1" id="KW-0472">Membrane</keyword>
<sequence>MPCPPASIAWPDGPIDAISPGSATLCASQATRNTMHPTRLRLASLFLLSASAYFALVAGILQWTRSDLDPVAIPLSPYLVGPGGAWLRSAYYAMALAILCMAVAGYRATMPASRSLLAAILFGGAGLALPVVAVTELYLGTPHESAAQLIHGLAAQATFLWLSFAMLLVSGRWRRDPRLQRGSATGVALAWLATAALWSMVFARSLPHGLMQKLTIALVLLWMCWAVRQLWRTTQDPADAQSAR</sequence>
<organism evidence="2 3">
    <name type="scientific">Dyella soli</name>
    <dbReference type="NCBI Taxonomy" id="522319"/>
    <lineage>
        <taxon>Bacteria</taxon>
        <taxon>Pseudomonadati</taxon>
        <taxon>Pseudomonadota</taxon>
        <taxon>Gammaproteobacteria</taxon>
        <taxon>Lysobacterales</taxon>
        <taxon>Rhodanobacteraceae</taxon>
        <taxon>Dyella</taxon>
    </lineage>
</organism>
<dbReference type="AlphaFoldDB" id="A0A4R0YV48"/>
<dbReference type="EMBL" id="SJTG01000001">
    <property type="protein sequence ID" value="TCI13313.1"/>
    <property type="molecule type" value="Genomic_DNA"/>
</dbReference>
<feature type="transmembrane region" description="Helical" evidence="1">
    <location>
        <begin position="150"/>
        <end position="170"/>
    </location>
</feature>
<evidence type="ECO:0000313" key="2">
    <source>
        <dbReference type="EMBL" id="TCI13313.1"/>
    </source>
</evidence>
<dbReference type="InterPro" id="IPR009339">
    <property type="entry name" value="DUF998"/>
</dbReference>
<proteinExistence type="predicted"/>
<feature type="transmembrane region" description="Helical" evidence="1">
    <location>
        <begin position="85"/>
        <end position="104"/>
    </location>
</feature>
<keyword evidence="1" id="KW-1133">Transmembrane helix</keyword>
<feature type="transmembrane region" description="Helical" evidence="1">
    <location>
        <begin position="116"/>
        <end position="138"/>
    </location>
</feature>
<keyword evidence="1" id="KW-0812">Transmembrane</keyword>
<evidence type="ECO:0000313" key="3">
    <source>
        <dbReference type="Proteomes" id="UP000291822"/>
    </source>
</evidence>
<accession>A0A4R0YV48</accession>
<feature type="transmembrane region" description="Helical" evidence="1">
    <location>
        <begin position="42"/>
        <end position="65"/>
    </location>
</feature>
<feature type="transmembrane region" description="Helical" evidence="1">
    <location>
        <begin position="209"/>
        <end position="227"/>
    </location>
</feature>